<dbReference type="AlphaFoldDB" id="A0A066W3D5"/>
<comment type="subcellular location">
    <subcellularLocation>
        <location evidence="1">Mitochondrion</location>
    </subcellularLocation>
</comment>
<dbReference type="EMBL" id="JMSN01000041">
    <property type="protein sequence ID" value="KDN45604.1"/>
    <property type="molecule type" value="Genomic_DNA"/>
</dbReference>
<dbReference type="InterPro" id="IPR002908">
    <property type="entry name" value="Frataxin/CyaY"/>
</dbReference>
<evidence type="ECO:0000313" key="14">
    <source>
        <dbReference type="EMBL" id="KDN45604.1"/>
    </source>
</evidence>
<keyword evidence="8" id="KW-0560">Oxidoreductase</keyword>
<organism evidence="14 15">
    <name type="scientific">Tilletiaria anomala (strain ATCC 24038 / CBS 436.72 / UBC 951)</name>
    <dbReference type="NCBI Taxonomy" id="1037660"/>
    <lineage>
        <taxon>Eukaryota</taxon>
        <taxon>Fungi</taxon>
        <taxon>Dikarya</taxon>
        <taxon>Basidiomycota</taxon>
        <taxon>Ustilaginomycotina</taxon>
        <taxon>Exobasidiomycetes</taxon>
        <taxon>Georgefischeriales</taxon>
        <taxon>Tilletiariaceae</taxon>
        <taxon>Tilletiaria</taxon>
    </lineage>
</organism>
<evidence type="ECO:0000256" key="12">
    <source>
        <dbReference type="ARBA" id="ARBA00047990"/>
    </source>
</evidence>
<dbReference type="PROSITE" id="PS50810">
    <property type="entry name" value="FRATAXIN_2"/>
    <property type="match status" value="1"/>
</dbReference>
<proteinExistence type="inferred from homology"/>
<keyword evidence="15" id="KW-1185">Reference proteome</keyword>
<evidence type="ECO:0000313" key="15">
    <source>
        <dbReference type="Proteomes" id="UP000027361"/>
    </source>
</evidence>
<evidence type="ECO:0000256" key="6">
    <source>
        <dbReference type="ARBA" id="ARBA00022496"/>
    </source>
</evidence>
<comment type="caution">
    <text evidence="14">The sequence shown here is derived from an EMBL/GenBank/DDBJ whole genome shotgun (WGS) entry which is preliminary data.</text>
</comment>
<sequence>MSWTKNTCACGSSRRISASLDAATRRQALSLTRPVLHGEITNLRPSPFSRRTISLAASKATAKCPSTQQRNQQAVRCRTPWEAAAGRNAGISSQRPRGLHSSTAARKPNFKRANLTMTEYNKVSNLTLDSLQDKLEAVIEEADQNGEDWDIEAAAGVLNVKFGSHGTYVINKQPPNQQIWLSSPYSGPYRMSFASASEDKDGNSTGETGGLWFSKREGQDTVELWSLLRTEIGRIVSEEEAGVLVP</sequence>
<evidence type="ECO:0000256" key="13">
    <source>
        <dbReference type="SAM" id="MobiDB-lite"/>
    </source>
</evidence>
<keyword evidence="4" id="KW-0409">Iron storage</keyword>
<dbReference type="PROSITE" id="PS01344">
    <property type="entry name" value="FRATAXIN_1"/>
    <property type="match status" value="1"/>
</dbReference>
<dbReference type="GO" id="GO:0034986">
    <property type="term" value="F:iron chaperone activity"/>
    <property type="evidence" value="ECO:0007669"/>
    <property type="project" value="TreeGrafter"/>
</dbReference>
<dbReference type="NCBIfam" id="TIGR03422">
    <property type="entry name" value="mito_frataxin"/>
    <property type="match status" value="1"/>
</dbReference>
<dbReference type="GO" id="GO:0006826">
    <property type="term" value="P:iron ion transport"/>
    <property type="evidence" value="ECO:0007669"/>
    <property type="project" value="UniProtKB-KW"/>
</dbReference>
<dbReference type="GO" id="GO:0004322">
    <property type="term" value="F:ferroxidase activity"/>
    <property type="evidence" value="ECO:0007669"/>
    <property type="project" value="UniProtKB-EC"/>
</dbReference>
<gene>
    <name evidence="14" type="ORF">K437DRAFT_256528</name>
</gene>
<comment type="similarity">
    <text evidence="2">Belongs to the frataxin family.</text>
</comment>
<dbReference type="GO" id="GO:0016226">
    <property type="term" value="P:iron-sulfur cluster assembly"/>
    <property type="evidence" value="ECO:0007669"/>
    <property type="project" value="InterPro"/>
</dbReference>
<keyword evidence="10" id="KW-0406">Ion transport</keyword>
<keyword evidence="9" id="KW-0408">Iron</keyword>
<dbReference type="InterPro" id="IPR017789">
    <property type="entry name" value="Frataxin"/>
</dbReference>
<evidence type="ECO:0000256" key="8">
    <source>
        <dbReference type="ARBA" id="ARBA00023002"/>
    </source>
</evidence>
<dbReference type="SMART" id="SM01219">
    <property type="entry name" value="Frataxin_Cyay"/>
    <property type="match status" value="1"/>
</dbReference>
<dbReference type="RefSeq" id="XP_013243243.1">
    <property type="nucleotide sequence ID" value="XM_013387789.1"/>
</dbReference>
<evidence type="ECO:0000256" key="5">
    <source>
        <dbReference type="ARBA" id="ARBA00022448"/>
    </source>
</evidence>
<dbReference type="GO" id="GO:0005739">
    <property type="term" value="C:mitochondrion"/>
    <property type="evidence" value="ECO:0007669"/>
    <property type="project" value="UniProtKB-SubCell"/>
</dbReference>
<evidence type="ECO:0000256" key="9">
    <source>
        <dbReference type="ARBA" id="ARBA00023004"/>
    </source>
</evidence>
<dbReference type="Gene3D" id="3.30.920.10">
    <property type="entry name" value="Frataxin/CyaY"/>
    <property type="match status" value="1"/>
</dbReference>
<name>A0A066W3D5_TILAU</name>
<evidence type="ECO:0000256" key="1">
    <source>
        <dbReference type="ARBA" id="ARBA00004173"/>
    </source>
</evidence>
<dbReference type="Proteomes" id="UP000027361">
    <property type="component" value="Unassembled WGS sequence"/>
</dbReference>
<dbReference type="SUPFAM" id="SSF55387">
    <property type="entry name" value="Frataxin/Nqo15-like"/>
    <property type="match status" value="1"/>
</dbReference>
<dbReference type="InterPro" id="IPR036524">
    <property type="entry name" value="Frataxin/CyaY_sf"/>
</dbReference>
<dbReference type="NCBIfam" id="TIGR03421">
    <property type="entry name" value="FeS_CyaY"/>
    <property type="match status" value="1"/>
</dbReference>
<feature type="region of interest" description="Disordered" evidence="13">
    <location>
        <begin position="193"/>
        <end position="212"/>
    </location>
</feature>
<dbReference type="OrthoDB" id="1897642at2759"/>
<evidence type="ECO:0000256" key="3">
    <source>
        <dbReference type="ARBA" id="ARBA00013107"/>
    </source>
</evidence>
<keyword evidence="7" id="KW-0809">Transit peptide</keyword>
<evidence type="ECO:0000256" key="2">
    <source>
        <dbReference type="ARBA" id="ARBA00008183"/>
    </source>
</evidence>
<keyword evidence="11" id="KW-0496">Mitochondrion</keyword>
<keyword evidence="6" id="KW-0410">Iron transport</keyword>
<evidence type="ECO:0000256" key="10">
    <source>
        <dbReference type="ARBA" id="ARBA00023065"/>
    </source>
</evidence>
<evidence type="ECO:0000256" key="4">
    <source>
        <dbReference type="ARBA" id="ARBA00022434"/>
    </source>
</evidence>
<dbReference type="HOGENOM" id="CLU_080880_2_3_1"/>
<accession>A0A066W3D5</accession>
<keyword evidence="5" id="KW-0813">Transport</keyword>
<comment type="catalytic activity">
    <reaction evidence="12">
        <text>4 Fe(2+) + O2 + 4 H(+) = 4 Fe(3+) + 2 H2O</text>
        <dbReference type="Rhea" id="RHEA:11148"/>
        <dbReference type="ChEBI" id="CHEBI:15377"/>
        <dbReference type="ChEBI" id="CHEBI:15378"/>
        <dbReference type="ChEBI" id="CHEBI:15379"/>
        <dbReference type="ChEBI" id="CHEBI:29033"/>
        <dbReference type="ChEBI" id="CHEBI:29034"/>
        <dbReference type="EC" id="1.16.3.1"/>
    </reaction>
</comment>
<dbReference type="PRINTS" id="PR00904">
    <property type="entry name" value="FRATAXIN"/>
</dbReference>
<dbReference type="STRING" id="1037660.A0A066W3D5"/>
<dbReference type="GO" id="GO:0051537">
    <property type="term" value="F:2 iron, 2 sulfur cluster binding"/>
    <property type="evidence" value="ECO:0007669"/>
    <property type="project" value="TreeGrafter"/>
</dbReference>
<dbReference type="Pfam" id="PF01491">
    <property type="entry name" value="Frataxin_Cyay"/>
    <property type="match status" value="1"/>
</dbReference>
<dbReference type="PANTHER" id="PTHR16821:SF2">
    <property type="entry name" value="FRATAXIN, MITOCHONDRIAL"/>
    <property type="match status" value="1"/>
</dbReference>
<dbReference type="EC" id="1.16.3.1" evidence="3"/>
<evidence type="ECO:0000256" key="11">
    <source>
        <dbReference type="ARBA" id="ARBA00023128"/>
    </source>
</evidence>
<dbReference type="GeneID" id="25264445"/>
<evidence type="ECO:0000256" key="7">
    <source>
        <dbReference type="ARBA" id="ARBA00022946"/>
    </source>
</evidence>
<reference evidence="14 15" key="1">
    <citation type="submission" date="2014-05" db="EMBL/GenBank/DDBJ databases">
        <title>Draft genome sequence of a rare smut relative, Tilletiaria anomala UBC 951.</title>
        <authorList>
            <consortium name="DOE Joint Genome Institute"/>
            <person name="Toome M."/>
            <person name="Kuo A."/>
            <person name="Henrissat B."/>
            <person name="Lipzen A."/>
            <person name="Tritt A."/>
            <person name="Yoshinaga Y."/>
            <person name="Zane M."/>
            <person name="Barry K."/>
            <person name="Grigoriev I.V."/>
            <person name="Spatafora J.W."/>
            <person name="Aimea M.C."/>
        </authorList>
    </citation>
    <scope>NUCLEOTIDE SEQUENCE [LARGE SCALE GENOMIC DNA]</scope>
    <source>
        <strain evidence="14 15">UBC 951</strain>
    </source>
</reference>
<dbReference type="InParanoid" id="A0A066W3D5"/>
<dbReference type="InterPro" id="IPR020895">
    <property type="entry name" value="Frataxin_CS"/>
</dbReference>
<protein>
    <recommendedName>
        <fullName evidence="3">ferroxidase</fullName>
        <ecNumber evidence="3">1.16.3.1</ecNumber>
    </recommendedName>
</protein>
<dbReference type="GO" id="GO:0008199">
    <property type="term" value="F:ferric iron binding"/>
    <property type="evidence" value="ECO:0007669"/>
    <property type="project" value="InterPro"/>
</dbReference>
<dbReference type="GO" id="GO:0006879">
    <property type="term" value="P:intracellular iron ion homeostasis"/>
    <property type="evidence" value="ECO:0007669"/>
    <property type="project" value="UniProtKB-KW"/>
</dbReference>
<dbReference type="GO" id="GO:0008198">
    <property type="term" value="F:ferrous iron binding"/>
    <property type="evidence" value="ECO:0007669"/>
    <property type="project" value="TreeGrafter"/>
</dbReference>
<dbReference type="PANTHER" id="PTHR16821">
    <property type="entry name" value="FRATAXIN"/>
    <property type="match status" value="1"/>
</dbReference>